<dbReference type="AlphaFoldDB" id="A0A1H6XYS2"/>
<feature type="coiled-coil region" evidence="1">
    <location>
        <begin position="186"/>
        <end position="231"/>
    </location>
</feature>
<evidence type="ECO:0000259" key="2">
    <source>
        <dbReference type="Pfam" id="PF13476"/>
    </source>
</evidence>
<dbReference type="Pfam" id="PF13558">
    <property type="entry name" value="SbcC_Walker_B"/>
    <property type="match status" value="1"/>
</dbReference>
<dbReference type="GO" id="GO:0004527">
    <property type="term" value="F:exonuclease activity"/>
    <property type="evidence" value="ECO:0007669"/>
    <property type="project" value="UniProtKB-KW"/>
</dbReference>
<gene>
    <name evidence="3" type="ORF">SAMN05192553_103350</name>
</gene>
<dbReference type="InterPro" id="IPR027417">
    <property type="entry name" value="P-loop_NTPase"/>
</dbReference>
<dbReference type="Proteomes" id="UP000199403">
    <property type="component" value="Unassembled WGS sequence"/>
</dbReference>
<dbReference type="PANTHER" id="PTHR32114:SF2">
    <property type="entry name" value="ABC TRANSPORTER ABCH.3"/>
    <property type="match status" value="1"/>
</dbReference>
<protein>
    <submittedName>
        <fullName evidence="3">Exonuclease SbcC</fullName>
    </submittedName>
</protein>
<name>A0A1H6XYS2_9BACT</name>
<feature type="domain" description="Rad50/SbcC-type AAA" evidence="2">
    <location>
        <begin position="5"/>
        <end position="278"/>
    </location>
</feature>
<keyword evidence="3" id="KW-0269">Exonuclease</keyword>
<proteinExistence type="predicted"/>
<dbReference type="SUPFAM" id="SSF52540">
    <property type="entry name" value="P-loop containing nucleoside triphosphate hydrolases"/>
    <property type="match status" value="2"/>
</dbReference>
<accession>A0A1H6XYS2</accession>
<dbReference type="Gene3D" id="3.40.50.300">
    <property type="entry name" value="P-loop containing nucleotide triphosphate hydrolases"/>
    <property type="match status" value="2"/>
</dbReference>
<organism evidence="3 4">
    <name type="scientific">Cyclobacterium xiamenense</name>
    <dbReference type="NCBI Taxonomy" id="1297121"/>
    <lineage>
        <taxon>Bacteria</taxon>
        <taxon>Pseudomonadati</taxon>
        <taxon>Bacteroidota</taxon>
        <taxon>Cytophagia</taxon>
        <taxon>Cytophagales</taxon>
        <taxon>Cyclobacteriaceae</taxon>
        <taxon>Cyclobacterium</taxon>
    </lineage>
</organism>
<feature type="coiled-coil region" evidence="1">
    <location>
        <begin position="764"/>
        <end position="829"/>
    </location>
</feature>
<evidence type="ECO:0000313" key="3">
    <source>
        <dbReference type="EMBL" id="SEJ34203.1"/>
    </source>
</evidence>
<feature type="coiled-coil region" evidence="1">
    <location>
        <begin position="314"/>
        <end position="484"/>
    </location>
</feature>
<dbReference type="STRING" id="1416801.SAMN05192553_103350"/>
<dbReference type="PANTHER" id="PTHR32114">
    <property type="entry name" value="ABC TRANSPORTER ABCH.3"/>
    <property type="match status" value="1"/>
</dbReference>
<dbReference type="Pfam" id="PF13476">
    <property type="entry name" value="AAA_23"/>
    <property type="match status" value="1"/>
</dbReference>
<sequence>MIPEKLTLQGLYSYKEPQTIDFSSLTAAGLFGIFGAVGSGKSSLLEAILLALYGSTERLSDRGEKNSMVNLQSESLRISFEFRAGKNNQKRFLARYSVKRNPKNFDEIRTPEHHFYRNDQNEWIPIPEKAEAILGMKLDHFKQTVIIPQGKFREFIDLTPGPRASMMKELFGLERFDLSGKTGILFKKAKEEMIKLETRLEALEALSPEKLAEEQAEAEKIAHLVNEKEKAFEISSRSLQEMERFREKHQELIQSKKTWEVLQQQLPEIEKKKEELKKFLQANTYLRPVWEKITEEELALEEATVGTINCTRFKETYKTEIETLEKQEAELKRKVDQRPQREAKIRDLQKVLEIQGLNQQLRALQENLESLKPQLETAQQSLQSGEKDLEKQEQEAEYVETADGHLELAELQQEGREWRKLLTQKKSLQEQLERLQAEASAISSKIAQSQALRPAAYTDMDEWMDVQKEAIKALELKKDELIAKKALQSHAHALKEGEACPLCGSLEHPFPLAGNPAGKDALTTLQKSLQHSLEELEQTRVLTRDLLLLQTKQEHQAGLIRHAEQEREQVQLQLNQLLQILATKGIEGPEALDAKCEELEQRLRQQTARQKTIRELRKQLDQLRKKIQHDQNRYRAVEQQLLSLRSTAAAKEEEISDREFGQAYLNTTSGTIRETIAKVQQDIRETAHLLDGKQKVLKDTRDKAATNLANLQNFVQKKETCQQKLESLKAEYAKLVLEYGFSDDAELTALFTSKLNAEKTDRLIREYEQNCSVVNSRITELEKVKGVVDFRQQAYDALSVAHGEAKGELEDLKNQLTLLLRSLAEIREKLSLKSELSQAANKLQTRLSYLKELEQLFKGSGFVKYLSRIYLQELCNTANLRFSKLTKNSLSLEIDDANTFWVTDHLNGGKKRLLKTLSGGQTFQASLCLALALAEKIKSLNQADQSFFFLDEGFGALDRQSLRVVFETLKALRHENRIVGIISHVEELQQEIAVYATIELDPEKGSQVQYSFR</sequence>
<dbReference type="GO" id="GO:0016887">
    <property type="term" value="F:ATP hydrolysis activity"/>
    <property type="evidence" value="ECO:0007669"/>
    <property type="project" value="InterPro"/>
</dbReference>
<evidence type="ECO:0000256" key="1">
    <source>
        <dbReference type="SAM" id="Coils"/>
    </source>
</evidence>
<feature type="coiled-coil region" evidence="1">
    <location>
        <begin position="711"/>
        <end position="738"/>
    </location>
</feature>
<keyword evidence="4" id="KW-1185">Reference proteome</keyword>
<dbReference type="EMBL" id="FNZH01000003">
    <property type="protein sequence ID" value="SEJ34203.1"/>
    <property type="molecule type" value="Genomic_DNA"/>
</dbReference>
<feature type="coiled-coil region" evidence="1">
    <location>
        <begin position="519"/>
        <end position="654"/>
    </location>
</feature>
<evidence type="ECO:0000313" key="4">
    <source>
        <dbReference type="Proteomes" id="UP000199403"/>
    </source>
</evidence>
<reference evidence="4" key="1">
    <citation type="submission" date="2016-10" db="EMBL/GenBank/DDBJ databases">
        <authorList>
            <person name="Varghese N."/>
            <person name="Submissions S."/>
        </authorList>
    </citation>
    <scope>NUCLEOTIDE SEQUENCE [LARGE SCALE GENOMIC DNA]</scope>
    <source>
        <strain evidence="4">IBRC-M 10761</strain>
    </source>
</reference>
<dbReference type="InterPro" id="IPR038729">
    <property type="entry name" value="Rad50/SbcC_AAA"/>
</dbReference>
<dbReference type="RefSeq" id="WP_092173743.1">
    <property type="nucleotide sequence ID" value="NZ_FNZH01000003.1"/>
</dbReference>
<dbReference type="OrthoDB" id="9795626at2"/>
<keyword evidence="1" id="KW-0175">Coiled coil</keyword>
<dbReference type="GO" id="GO:0006302">
    <property type="term" value="P:double-strand break repair"/>
    <property type="evidence" value="ECO:0007669"/>
    <property type="project" value="InterPro"/>
</dbReference>
<keyword evidence="3" id="KW-0378">Hydrolase</keyword>
<keyword evidence="3" id="KW-0540">Nuclease</keyword>